<keyword evidence="2" id="KW-1185">Reference proteome</keyword>
<gene>
    <name evidence="1" type="ORF">DFQ59_10190</name>
</gene>
<comment type="caution">
    <text evidence="1">The sequence shown here is derived from an EMBL/GenBank/DDBJ whole genome shotgun (WGS) entry which is preliminary data.</text>
</comment>
<evidence type="ECO:0000313" key="1">
    <source>
        <dbReference type="EMBL" id="RCX32792.1"/>
    </source>
</evidence>
<dbReference type="RefSeq" id="WP_114277698.1">
    <property type="nucleotide sequence ID" value="NZ_QPJY01000001.1"/>
</dbReference>
<dbReference type="EMBL" id="QPJY01000001">
    <property type="protein sequence ID" value="RCX32792.1"/>
    <property type="molecule type" value="Genomic_DNA"/>
</dbReference>
<sequence length="152" mass="17487">MGWWADWRLRRRLTLERREPRTLYEREWRIPEPPEEVLLGRTYKPALRHALRHVREYLIGAPLACDYCHAPVPDPRGREDITVRIGAVTLLRDPPPGGRDLHIVIAHGWAADIEHAPAEATCPRCGKRIKLPGGRWGVASPAHGLARNRRWI</sequence>
<reference evidence="1 2" key="1">
    <citation type="submission" date="2018-07" db="EMBL/GenBank/DDBJ databases">
        <title>Genomic Encyclopedia of Type Strains, Phase IV (KMG-IV): sequencing the most valuable type-strain genomes for metagenomic binning, comparative biology and taxonomic classification.</title>
        <authorList>
            <person name="Goeker M."/>
        </authorList>
    </citation>
    <scope>NUCLEOTIDE SEQUENCE [LARGE SCALE GENOMIC DNA]</scope>
    <source>
        <strain evidence="1 2">DSM 26407</strain>
    </source>
</reference>
<accession>A0A369CFE6</accession>
<dbReference type="AlphaFoldDB" id="A0A369CFE6"/>
<organism evidence="1 2">
    <name type="scientific">Thioalbus denitrificans</name>
    <dbReference type="NCBI Taxonomy" id="547122"/>
    <lineage>
        <taxon>Bacteria</taxon>
        <taxon>Pseudomonadati</taxon>
        <taxon>Pseudomonadota</taxon>
        <taxon>Gammaproteobacteria</taxon>
        <taxon>Chromatiales</taxon>
        <taxon>Ectothiorhodospiraceae</taxon>
        <taxon>Thioalbus</taxon>
    </lineage>
</organism>
<protein>
    <submittedName>
        <fullName evidence="1">Uncharacterized protein</fullName>
    </submittedName>
</protein>
<evidence type="ECO:0000313" key="2">
    <source>
        <dbReference type="Proteomes" id="UP000252707"/>
    </source>
</evidence>
<proteinExistence type="predicted"/>
<dbReference type="Proteomes" id="UP000252707">
    <property type="component" value="Unassembled WGS sequence"/>
</dbReference>
<name>A0A369CFE6_9GAMM</name>